<dbReference type="Proteomes" id="UP000476411">
    <property type="component" value="Chromosome"/>
</dbReference>
<dbReference type="RefSeq" id="WP_162330129.1">
    <property type="nucleotide sequence ID" value="NZ_CP048113.1"/>
</dbReference>
<keyword evidence="3" id="KW-1185">Reference proteome</keyword>
<evidence type="ECO:0000313" key="2">
    <source>
        <dbReference type="EMBL" id="QHS58426.1"/>
    </source>
</evidence>
<feature type="signal peptide" evidence="1">
    <location>
        <begin position="1"/>
        <end position="19"/>
    </location>
</feature>
<accession>A0A6B9Z8X7</accession>
<keyword evidence="1" id="KW-0732">Signal</keyword>
<name>A0A6B9Z8X7_9BACT</name>
<feature type="chain" id="PRO_5025554307" evidence="1">
    <location>
        <begin position="20"/>
        <end position="256"/>
    </location>
</feature>
<protein>
    <submittedName>
        <fullName evidence="2">PorT family protein</fullName>
    </submittedName>
</protein>
<sequence>MKLPIPILICMLSAPFATAQKTALKVNVSANTSLLPDFRNEVVYVERFVIPDLVRIDNAVSPPAVTQTAATTNARIGFNLEVEAVKPLNGHWKWSLAIGVMQLKYDYDTYMGQSAENRPMYLSELSKKHGDTRFTYVTARPLNVTRSLGRFSVQAGPVFNYLIDKQFSNVIVRYDASTGAASGGTFETKGDARRLVWGGHFNMRFAVVKQLEMMVGAQYFFNSLYKKEGTYEELRDKSKALQLQAGVSYKVSSLFR</sequence>
<reference evidence="2 3" key="1">
    <citation type="submission" date="2020-01" db="EMBL/GenBank/DDBJ databases">
        <title>Complete genome sequence of Chitinophaga sp. H33E-04 isolated from quinoa roots.</title>
        <authorList>
            <person name="Weon H.-Y."/>
            <person name="Lee S.A."/>
        </authorList>
    </citation>
    <scope>NUCLEOTIDE SEQUENCE [LARGE SCALE GENOMIC DNA]</scope>
    <source>
        <strain evidence="2 3">H33E-04</strain>
    </source>
</reference>
<dbReference type="EMBL" id="CP048113">
    <property type="protein sequence ID" value="QHS58426.1"/>
    <property type="molecule type" value="Genomic_DNA"/>
</dbReference>
<dbReference type="AlphaFoldDB" id="A0A6B9Z8X7"/>
<gene>
    <name evidence="2" type="ORF">GWR21_02095</name>
</gene>
<evidence type="ECO:0000313" key="3">
    <source>
        <dbReference type="Proteomes" id="UP000476411"/>
    </source>
</evidence>
<evidence type="ECO:0000256" key="1">
    <source>
        <dbReference type="SAM" id="SignalP"/>
    </source>
</evidence>
<dbReference type="KEGG" id="chih:GWR21_02095"/>
<proteinExistence type="predicted"/>
<organism evidence="2 3">
    <name type="scientific">Chitinophaga agri</name>
    <dbReference type="NCBI Taxonomy" id="2703787"/>
    <lineage>
        <taxon>Bacteria</taxon>
        <taxon>Pseudomonadati</taxon>
        <taxon>Bacteroidota</taxon>
        <taxon>Chitinophagia</taxon>
        <taxon>Chitinophagales</taxon>
        <taxon>Chitinophagaceae</taxon>
        <taxon>Chitinophaga</taxon>
    </lineage>
</organism>